<accession>A0A2P5XCF7</accession>
<dbReference type="Proteomes" id="UP000239757">
    <property type="component" value="Unassembled WGS sequence"/>
</dbReference>
<dbReference type="AlphaFoldDB" id="A0A2P5XCF7"/>
<feature type="region of interest" description="Disordered" evidence="1">
    <location>
        <begin position="62"/>
        <end position="94"/>
    </location>
</feature>
<evidence type="ECO:0000256" key="1">
    <source>
        <dbReference type="SAM" id="MobiDB-lite"/>
    </source>
</evidence>
<name>A0A2P5XCF7_GOSBA</name>
<reference evidence="2 3" key="1">
    <citation type="submission" date="2015-01" db="EMBL/GenBank/DDBJ databases">
        <title>Genome of allotetraploid Gossypium barbadense reveals genomic plasticity and fiber elongation in cotton evolution.</title>
        <authorList>
            <person name="Chen X."/>
            <person name="Liu X."/>
            <person name="Zhao B."/>
            <person name="Zheng H."/>
            <person name="Hu Y."/>
            <person name="Lu G."/>
            <person name="Yang C."/>
            <person name="Chen J."/>
            <person name="Shan C."/>
            <person name="Zhang L."/>
            <person name="Zhou Y."/>
            <person name="Wang L."/>
            <person name="Guo W."/>
            <person name="Bai Y."/>
            <person name="Ruan J."/>
            <person name="Shangguan X."/>
            <person name="Mao Y."/>
            <person name="Jiang J."/>
            <person name="Zhu Y."/>
            <person name="Lei J."/>
            <person name="Kang H."/>
            <person name="Chen S."/>
            <person name="He X."/>
            <person name="Wang R."/>
            <person name="Wang Y."/>
            <person name="Chen J."/>
            <person name="Wang L."/>
            <person name="Yu S."/>
            <person name="Wang B."/>
            <person name="Wei J."/>
            <person name="Song S."/>
            <person name="Lu X."/>
            <person name="Gao Z."/>
            <person name="Gu W."/>
            <person name="Deng X."/>
            <person name="Ma D."/>
            <person name="Wang S."/>
            <person name="Liang W."/>
            <person name="Fang L."/>
            <person name="Cai C."/>
            <person name="Zhu X."/>
            <person name="Zhou B."/>
            <person name="Zhang Y."/>
            <person name="Chen Z."/>
            <person name="Xu S."/>
            <person name="Zhu R."/>
            <person name="Wang S."/>
            <person name="Zhang T."/>
            <person name="Zhao G."/>
        </authorList>
    </citation>
    <scope>NUCLEOTIDE SEQUENCE [LARGE SCALE GENOMIC DNA]</scope>
    <source>
        <strain evidence="3">cv. Xinhai21</strain>
        <tissue evidence="2">Leaf</tissue>
    </source>
</reference>
<gene>
    <name evidence="2" type="ORF">GOBAR_AA19648</name>
</gene>
<sequence length="94" mass="10538">MAFLRVTISVPAKAIVAVSIHNICSGSSRAWVLDFDYAIQSNLPSNFCTAFGETWQPAQNQSLTFSGPGRKPHFPSPSRQQHWEKDDQDLTCWL</sequence>
<proteinExistence type="predicted"/>
<protein>
    <submittedName>
        <fullName evidence="2">Uncharacterized protein</fullName>
    </submittedName>
</protein>
<dbReference type="EMBL" id="KZ665192">
    <property type="protein sequence ID" value="PPS01015.1"/>
    <property type="molecule type" value="Genomic_DNA"/>
</dbReference>
<evidence type="ECO:0000313" key="3">
    <source>
        <dbReference type="Proteomes" id="UP000239757"/>
    </source>
</evidence>
<organism evidence="2 3">
    <name type="scientific">Gossypium barbadense</name>
    <name type="common">Sea Island cotton</name>
    <name type="synonym">Hibiscus barbadensis</name>
    <dbReference type="NCBI Taxonomy" id="3634"/>
    <lineage>
        <taxon>Eukaryota</taxon>
        <taxon>Viridiplantae</taxon>
        <taxon>Streptophyta</taxon>
        <taxon>Embryophyta</taxon>
        <taxon>Tracheophyta</taxon>
        <taxon>Spermatophyta</taxon>
        <taxon>Magnoliopsida</taxon>
        <taxon>eudicotyledons</taxon>
        <taxon>Gunneridae</taxon>
        <taxon>Pentapetalae</taxon>
        <taxon>rosids</taxon>
        <taxon>malvids</taxon>
        <taxon>Malvales</taxon>
        <taxon>Malvaceae</taxon>
        <taxon>Malvoideae</taxon>
        <taxon>Gossypium</taxon>
    </lineage>
</organism>
<evidence type="ECO:0000313" key="2">
    <source>
        <dbReference type="EMBL" id="PPS01015.1"/>
    </source>
</evidence>